<sequence length="129" mass="14916">MADTQEPPHLPLAELVVSVERHGHLDNILNYVRSIHDCIDPDMFRIPRGRLEDLCWCFERDEGDDHTGFTVMVSYDDLFMLEIITSAAYEYSLRKSTGRRVDGITNLGFEDVLKWLARARNQLFTSKTP</sequence>
<name>A0A0K2GBF7_NITMO</name>
<organism evidence="1 2">
    <name type="scientific">Nitrospira moscoviensis</name>
    <dbReference type="NCBI Taxonomy" id="42253"/>
    <lineage>
        <taxon>Bacteria</taxon>
        <taxon>Pseudomonadati</taxon>
        <taxon>Nitrospirota</taxon>
        <taxon>Nitrospiria</taxon>
        <taxon>Nitrospirales</taxon>
        <taxon>Nitrospiraceae</taxon>
        <taxon>Nitrospira</taxon>
    </lineage>
</organism>
<reference evidence="1 2" key="1">
    <citation type="journal article" date="2015" name="Proc. Natl. Acad. Sci. U.S.A.">
        <title>Expanded metabolic versatility of ubiquitous nitrite-oxidizing bacteria from the genus Nitrospira.</title>
        <authorList>
            <person name="Koch H."/>
            <person name="Lucker S."/>
            <person name="Albertsen M."/>
            <person name="Kitzinger K."/>
            <person name="Herbold C."/>
            <person name="Spieck E."/>
            <person name="Nielsen P.H."/>
            <person name="Wagner M."/>
            <person name="Daims H."/>
        </authorList>
    </citation>
    <scope>NUCLEOTIDE SEQUENCE [LARGE SCALE GENOMIC DNA]</scope>
    <source>
        <strain evidence="1 2">NSP M-1</strain>
    </source>
</reference>
<dbReference type="AlphaFoldDB" id="A0A0K2GBF7"/>
<accession>A0A0K2GBF7</accession>
<dbReference type="EMBL" id="CP011801">
    <property type="protein sequence ID" value="ALA57907.1"/>
    <property type="molecule type" value="Genomic_DNA"/>
</dbReference>
<dbReference type="KEGG" id="nmv:NITMOv2_1480"/>
<proteinExistence type="predicted"/>
<keyword evidence="2" id="KW-1185">Reference proteome</keyword>
<evidence type="ECO:0000313" key="2">
    <source>
        <dbReference type="Proteomes" id="UP000069205"/>
    </source>
</evidence>
<protein>
    <submittedName>
        <fullName evidence="1">Uncharacterized protein</fullName>
    </submittedName>
</protein>
<evidence type="ECO:0000313" key="1">
    <source>
        <dbReference type="EMBL" id="ALA57907.1"/>
    </source>
</evidence>
<dbReference type="Proteomes" id="UP000069205">
    <property type="component" value="Chromosome"/>
</dbReference>
<gene>
    <name evidence="1" type="ORF">NITMOv2_1480</name>
</gene>
<dbReference type="PATRIC" id="fig|42253.5.peg.1450"/>
<dbReference type="RefSeq" id="WP_053379148.1">
    <property type="nucleotide sequence ID" value="NZ_CP011801.1"/>
</dbReference>